<sequence length="111" mass="12132">MPSDICAYLARYVKAVEAEVGERVMLESSSSGFYQNVLGGTAYVSFYPSEIDLTLDLNGVEGMYELTADLTHQDGRVVVGDIFKLSGNAEFLKENLGGIFNDLVRLISGRL</sequence>
<dbReference type="Proteomes" id="UP001548587">
    <property type="component" value="Unassembled WGS sequence"/>
</dbReference>
<proteinExistence type="predicted"/>
<accession>A0ABV2C315</accession>
<keyword evidence="2" id="KW-1185">Reference proteome</keyword>
<reference evidence="1 2" key="1">
    <citation type="submission" date="2024-06" db="EMBL/GenBank/DDBJ databases">
        <title>Burkholderia sola in Mexico.</title>
        <authorList>
            <person name="Estrada P."/>
        </authorList>
    </citation>
    <scope>NUCLEOTIDE SEQUENCE [LARGE SCALE GENOMIC DNA]</scope>
    <source>
        <strain evidence="1 2">CpTa8-5</strain>
    </source>
</reference>
<gene>
    <name evidence="1" type="ORF">ABXL37_04380</name>
</gene>
<dbReference type="EMBL" id="JBEWCH010000002">
    <property type="protein sequence ID" value="MET1473476.1"/>
    <property type="molecule type" value="Genomic_DNA"/>
</dbReference>
<evidence type="ECO:0000313" key="1">
    <source>
        <dbReference type="EMBL" id="MET1473476.1"/>
    </source>
</evidence>
<comment type="caution">
    <text evidence="1">The sequence shown here is derived from an EMBL/GenBank/DDBJ whole genome shotgun (WGS) entry which is preliminary data.</text>
</comment>
<evidence type="ECO:0000313" key="2">
    <source>
        <dbReference type="Proteomes" id="UP001548587"/>
    </source>
</evidence>
<protein>
    <submittedName>
        <fullName evidence="1">Uncharacterized protein</fullName>
    </submittedName>
</protein>
<name>A0ABV2C315_9BURK</name>
<organism evidence="1 2">
    <name type="scientific">Burkholderia sola</name>
    <dbReference type="NCBI Taxonomy" id="2843302"/>
    <lineage>
        <taxon>Bacteria</taxon>
        <taxon>Pseudomonadati</taxon>
        <taxon>Pseudomonadota</taxon>
        <taxon>Betaproteobacteria</taxon>
        <taxon>Burkholderiales</taxon>
        <taxon>Burkholderiaceae</taxon>
        <taxon>Burkholderia</taxon>
        <taxon>Burkholderia cepacia complex</taxon>
    </lineage>
</organism>
<dbReference type="RefSeq" id="WP_209924595.1">
    <property type="nucleotide sequence ID" value="NZ_JBEWCH010000002.1"/>
</dbReference>